<evidence type="ECO:0000313" key="8">
    <source>
        <dbReference type="EMBL" id="CAI5758614.1"/>
    </source>
</evidence>
<keyword evidence="5" id="KW-0931">ER-Golgi transport</keyword>
<keyword evidence="3 5" id="KW-1133">Transmembrane helix</keyword>
<evidence type="ECO:0000256" key="2">
    <source>
        <dbReference type="ARBA" id="ARBA00022692"/>
    </source>
</evidence>
<keyword evidence="5" id="KW-0813">Transport</keyword>
<dbReference type="GO" id="GO:0030134">
    <property type="term" value="C:COPII-coated ER to Golgi transport vesicle"/>
    <property type="evidence" value="ECO:0007669"/>
    <property type="project" value="TreeGrafter"/>
</dbReference>
<dbReference type="InterPro" id="IPR012936">
    <property type="entry name" value="Erv_C"/>
</dbReference>
<feature type="domain" description="Endoplasmic reticulum vesicle transporter N-terminal" evidence="7">
    <location>
        <begin position="8"/>
        <end position="95"/>
    </location>
</feature>
<evidence type="ECO:0000256" key="4">
    <source>
        <dbReference type="ARBA" id="ARBA00023136"/>
    </source>
</evidence>
<organism evidence="8 9">
    <name type="scientific">Candida verbasci</name>
    <dbReference type="NCBI Taxonomy" id="1227364"/>
    <lineage>
        <taxon>Eukaryota</taxon>
        <taxon>Fungi</taxon>
        <taxon>Dikarya</taxon>
        <taxon>Ascomycota</taxon>
        <taxon>Saccharomycotina</taxon>
        <taxon>Pichiomycetes</taxon>
        <taxon>Debaryomycetaceae</taxon>
        <taxon>Candida/Lodderomyces clade</taxon>
        <taxon>Candida</taxon>
    </lineage>
</organism>
<comment type="function">
    <text evidence="5">Plays a role in transport between endoplasmic reticulum and Golgi.</text>
</comment>
<feature type="domain" description="Endoplasmic reticulum vesicle transporter C-terminal" evidence="6">
    <location>
        <begin position="153"/>
        <end position="313"/>
    </location>
</feature>
<evidence type="ECO:0000256" key="3">
    <source>
        <dbReference type="ARBA" id="ARBA00022989"/>
    </source>
</evidence>
<feature type="transmembrane region" description="Helical" evidence="5">
    <location>
        <begin position="294"/>
        <end position="316"/>
    </location>
</feature>
<dbReference type="Proteomes" id="UP001152885">
    <property type="component" value="Unassembled WGS sequence"/>
</dbReference>
<evidence type="ECO:0000259" key="6">
    <source>
        <dbReference type="Pfam" id="PF07970"/>
    </source>
</evidence>
<dbReference type="GO" id="GO:0006890">
    <property type="term" value="P:retrograde vesicle-mediated transport, Golgi to endoplasmic reticulum"/>
    <property type="evidence" value="ECO:0007669"/>
    <property type="project" value="TreeGrafter"/>
</dbReference>
<dbReference type="GO" id="GO:0006888">
    <property type="term" value="P:endoplasmic reticulum to Golgi vesicle-mediated transport"/>
    <property type="evidence" value="ECO:0007669"/>
    <property type="project" value="UniProtKB-UniRule"/>
</dbReference>
<keyword evidence="5" id="KW-0256">Endoplasmic reticulum</keyword>
<dbReference type="PANTHER" id="PTHR10984">
    <property type="entry name" value="ENDOPLASMIC RETICULUM-GOLGI INTERMEDIATE COMPARTMENT PROTEIN"/>
    <property type="match status" value="1"/>
</dbReference>
<evidence type="ECO:0000256" key="1">
    <source>
        <dbReference type="ARBA" id="ARBA00004370"/>
    </source>
</evidence>
<dbReference type="InterPro" id="IPR039542">
    <property type="entry name" value="Erv_N"/>
</dbReference>
<dbReference type="GO" id="GO:0005789">
    <property type="term" value="C:endoplasmic reticulum membrane"/>
    <property type="evidence" value="ECO:0007669"/>
    <property type="project" value="UniProtKB-SubCell"/>
</dbReference>
<keyword evidence="2 5" id="KW-0812">Transmembrane</keyword>
<dbReference type="GO" id="GO:0033116">
    <property type="term" value="C:endoplasmic reticulum-Golgi intermediate compartment membrane"/>
    <property type="evidence" value="ECO:0007669"/>
    <property type="project" value="UniProtKB-SubCell"/>
</dbReference>
<dbReference type="AlphaFoldDB" id="A0A9W4TY05"/>
<comment type="caution">
    <text evidence="8">The sequence shown here is derived from an EMBL/GenBank/DDBJ whole genome shotgun (WGS) entry which is preliminary data.</text>
</comment>
<dbReference type="Pfam" id="PF07970">
    <property type="entry name" value="COPIIcoated_ERV"/>
    <property type="match status" value="1"/>
</dbReference>
<reference evidence="8" key="1">
    <citation type="submission" date="2022-12" db="EMBL/GenBank/DDBJ databases">
        <authorList>
            <person name="Brejova B."/>
        </authorList>
    </citation>
    <scope>NUCLEOTIDE SEQUENCE</scope>
</reference>
<comment type="similarity">
    <text evidence="5">Belongs to the ERGIC family.</text>
</comment>
<dbReference type="GO" id="GO:0000139">
    <property type="term" value="C:Golgi membrane"/>
    <property type="evidence" value="ECO:0007669"/>
    <property type="project" value="UniProtKB-SubCell"/>
</dbReference>
<evidence type="ECO:0000259" key="7">
    <source>
        <dbReference type="Pfam" id="PF13850"/>
    </source>
</evidence>
<name>A0A9W4TY05_9ASCO</name>
<dbReference type="PANTHER" id="PTHR10984:SF81">
    <property type="entry name" value="ER-DERIVED VESICLES PROTEIN ERV41"/>
    <property type="match status" value="1"/>
</dbReference>
<dbReference type="EMBL" id="CANTUO010000003">
    <property type="protein sequence ID" value="CAI5758614.1"/>
    <property type="molecule type" value="Genomic_DNA"/>
</dbReference>
<feature type="transmembrane region" description="Helical" evidence="5">
    <location>
        <begin position="33"/>
        <end position="55"/>
    </location>
</feature>
<accession>A0A9W4TY05</accession>
<dbReference type="Pfam" id="PF13850">
    <property type="entry name" value="ERGIC_N"/>
    <property type="match status" value="1"/>
</dbReference>
<sequence length="347" mass="39761">MDNFSKRVKTFDAFPKVDPQHQVRSERGGFSTILTYFLGLLLLWIEIGGFLGGYIDRQFMVENIIKSDLRINVDMIVGMPCEYLHTNVEDITRDRYLAGEMLNFEGCNFFIPQGFKINNPNDFHDTPDLEEVMQESLRATFQTEGLRVNEGAPACHIFGSIPVNQVKGEFRITGKGFGYADRRKIPLESLNFSHAIQEFSFGEFYPFINNPLDATGKVTDKNLQIYIYHAKVVPTIYEKLGLVVDTNQYSITEHHREIITEDQSKRSNTVPPGIYFRYNFEPIKLIIAEKRIPFLQFVAKLGTIGGGLLIAAGYLFRLYEKLLLILFGRRYVDQGKEKRNGGILDNK</sequence>
<evidence type="ECO:0000313" key="9">
    <source>
        <dbReference type="Proteomes" id="UP001152885"/>
    </source>
</evidence>
<proteinExistence type="inferred from homology"/>
<gene>
    <name evidence="8" type="ORF">CANVERA_P3126</name>
</gene>
<dbReference type="InterPro" id="IPR045888">
    <property type="entry name" value="Erv"/>
</dbReference>
<keyword evidence="4 5" id="KW-0472">Membrane</keyword>
<dbReference type="OrthoDB" id="5541786at2759"/>
<evidence type="ECO:0000256" key="5">
    <source>
        <dbReference type="RuleBase" id="RU369013"/>
    </source>
</evidence>
<keyword evidence="5" id="KW-0333">Golgi apparatus</keyword>
<protein>
    <recommendedName>
        <fullName evidence="5">Endoplasmic reticulum-Golgi intermediate compartment protein</fullName>
    </recommendedName>
</protein>
<comment type="subcellular location">
    <subcellularLocation>
        <location evidence="5">Endoplasmic reticulum membrane</location>
        <topology evidence="5">Multi-pass membrane protein</topology>
    </subcellularLocation>
    <subcellularLocation>
        <location evidence="5">Endoplasmic reticulum-Golgi intermediate compartment membrane</location>
        <topology evidence="5">Multi-pass membrane protein</topology>
    </subcellularLocation>
    <subcellularLocation>
        <location evidence="5">Golgi apparatus membrane</location>
        <topology evidence="5">Multi-pass membrane protein</topology>
    </subcellularLocation>
    <subcellularLocation>
        <location evidence="1">Membrane</location>
    </subcellularLocation>
</comment>
<keyword evidence="9" id="KW-1185">Reference proteome</keyword>